<keyword evidence="2" id="KW-1185">Reference proteome</keyword>
<dbReference type="EMBL" id="GQ403789">
    <property type="protein sequence ID" value="ACV05038.1"/>
    <property type="molecule type" value="Genomic_DNA"/>
</dbReference>
<dbReference type="GeneID" id="11468022"/>
<reference evidence="1 2" key="1">
    <citation type="journal article" date="2009" name="J. Virol.">
        <title>The closest relatives of icosahedral viruses of thermophilic bacteria are among viruses and plasmids of the halophilic archaea.</title>
        <authorList>
            <person name="Jalasvuori M."/>
            <person name="Jaatinen S.T."/>
            <person name="Laurinavicius S."/>
            <person name="Ahola-Iivarinen E."/>
            <person name="Kalkkinen N."/>
            <person name="Bamford D.H."/>
            <person name="Bamford J.K."/>
        </authorList>
    </citation>
    <scope>NUCLEOTIDE SEQUENCE</scope>
</reference>
<evidence type="ECO:0000313" key="2">
    <source>
        <dbReference type="Proteomes" id="UP000000958"/>
    </source>
</evidence>
<evidence type="ECO:0000313" key="1">
    <source>
        <dbReference type="EMBL" id="ACV05038.1"/>
    </source>
</evidence>
<dbReference type="RefSeq" id="YP_003169718.1">
    <property type="nucleotide sequence ID" value="NC_013197.1"/>
</dbReference>
<proteinExistence type="predicted"/>
<name>C8CHK9_9VIRU</name>
<dbReference type="KEGG" id="vg:11468022"/>
<organism evidence="1 2">
    <name type="scientific">Thermus virus P23-77</name>
    <dbReference type="NCBI Taxonomy" id="1714272"/>
    <lineage>
        <taxon>Viruses</taxon>
        <taxon>Singelaviria</taxon>
        <taxon>Helvetiavirae</taxon>
        <taxon>Dividoviricota</taxon>
        <taxon>Laserviricetes</taxon>
        <taxon>Halopanivirales</taxon>
        <taxon>Matsushitaviridae</taxon>
        <taxon>Hukuchivirus</taxon>
        <taxon>Hukuchivirus P2377</taxon>
    </lineage>
</organism>
<sequence>MIRRQQICRVVYRDKRGRFIKPPEIPKKVELSPVPRPMRVNRGVGEIVAVEETPKGVKVRFVPDLETRALIREAKRNKDRKTLKQIREWQREVTRLAADDYIKAKRSGEWDRRMEKAHHAYYSSKGGQTAAANRKKVEALAEKFRKQDTTTLLTLYRRLGGSELEKRAIAQVLKERNIEVYQPKRRR</sequence>
<protein>
    <submittedName>
        <fullName evidence="1">VP11</fullName>
    </submittedName>
</protein>
<dbReference type="Proteomes" id="UP000000958">
    <property type="component" value="Segment"/>
</dbReference>
<accession>C8CHK9</accession>